<evidence type="ECO:0000313" key="6">
    <source>
        <dbReference type="EMBL" id="KAK4306534.1"/>
    </source>
</evidence>
<dbReference type="SUPFAM" id="SSF56112">
    <property type="entry name" value="Protein kinase-like (PK-like)"/>
    <property type="match status" value="1"/>
</dbReference>
<dbReference type="InterPro" id="IPR003151">
    <property type="entry name" value="PIK-rel_kinase_FAT"/>
</dbReference>
<dbReference type="SUPFAM" id="SSF48371">
    <property type="entry name" value="ARM repeat"/>
    <property type="match status" value="4"/>
</dbReference>
<feature type="compositionally biased region" description="Low complexity" evidence="2">
    <location>
        <begin position="2028"/>
        <end position="2038"/>
    </location>
</feature>
<dbReference type="GO" id="GO:0005634">
    <property type="term" value="C:nucleus"/>
    <property type="evidence" value="ECO:0007669"/>
    <property type="project" value="TreeGrafter"/>
</dbReference>
<feature type="region of interest" description="Disordered" evidence="2">
    <location>
        <begin position="496"/>
        <end position="548"/>
    </location>
</feature>
<dbReference type="GO" id="GO:0006355">
    <property type="term" value="P:regulation of DNA-templated transcription"/>
    <property type="evidence" value="ECO:0007669"/>
    <property type="project" value="TreeGrafter"/>
</dbReference>
<evidence type="ECO:0000259" key="5">
    <source>
        <dbReference type="PROSITE" id="PS51190"/>
    </source>
</evidence>
<dbReference type="InterPro" id="IPR011009">
    <property type="entry name" value="Kinase-like_dom_sf"/>
</dbReference>
<feature type="compositionally biased region" description="Low complexity" evidence="2">
    <location>
        <begin position="3269"/>
        <end position="3307"/>
    </location>
</feature>
<evidence type="ECO:0000256" key="2">
    <source>
        <dbReference type="SAM" id="MobiDB-lite"/>
    </source>
</evidence>
<gene>
    <name evidence="6" type="ORF">Pmani_021650</name>
</gene>
<organism evidence="6 7">
    <name type="scientific">Petrolisthes manimaculis</name>
    <dbReference type="NCBI Taxonomy" id="1843537"/>
    <lineage>
        <taxon>Eukaryota</taxon>
        <taxon>Metazoa</taxon>
        <taxon>Ecdysozoa</taxon>
        <taxon>Arthropoda</taxon>
        <taxon>Crustacea</taxon>
        <taxon>Multicrustacea</taxon>
        <taxon>Malacostraca</taxon>
        <taxon>Eumalacostraca</taxon>
        <taxon>Eucarida</taxon>
        <taxon>Decapoda</taxon>
        <taxon>Pleocyemata</taxon>
        <taxon>Anomura</taxon>
        <taxon>Galatheoidea</taxon>
        <taxon>Porcellanidae</taxon>
        <taxon>Petrolisthes</taxon>
    </lineage>
</organism>
<dbReference type="InterPro" id="IPR014009">
    <property type="entry name" value="PIK_FAT"/>
</dbReference>
<dbReference type="GO" id="GO:0035267">
    <property type="term" value="C:NuA4 histone acetyltransferase complex"/>
    <property type="evidence" value="ECO:0007669"/>
    <property type="project" value="TreeGrafter"/>
</dbReference>
<keyword evidence="7" id="KW-1185">Reference proteome</keyword>
<dbReference type="Pfam" id="PF20206">
    <property type="entry name" value="Tra1_ring"/>
    <property type="match status" value="1"/>
</dbReference>
<evidence type="ECO:0000259" key="4">
    <source>
        <dbReference type="PROSITE" id="PS51189"/>
    </source>
</evidence>
<sequence>MGPGGGSLGHHVTQDPVAQMNTFRSYVSMLADPGSKDENKLKAAQALSEDLEAIVASPQYPSFLEHAMKIFIKILSEGDPLFISEYNIQQLRKLILEMIHRLPSNEQLKVYLRSILSLMFRLLENDNEENVMVCLRIIIELHKTFRPQFSQEILQFLQFVKNMYRDLPNHMSKIFEPRQVIRVSDLSEVNVEALLQETFSITPIHTEKKLQDGTSITSSSAPSRSPLSHTQYNLIPRAVLSLKVLTELPIIVVLMFQLYKQQVYQDVADFIPLIMNTIVLQPYQQHRDHESFNKEVFVDLIAAQIKTLSFLAYILKIYQDVVAQHSPKLVSGMLTLLALCPNEVAHLRKELLIATKHILALELRNRFVPHIDKLFDESLLFGRGWTAHETLRPLAYSTLADLVHHVRQQLDMGALTRAVHLFSKNIHDETLPTSIQTMSCKLLLNLVDCIRSRSDANPNEPGAGRDLLIRMLHVFVNKFKTIAQLQLPYLKNKQQQHLNNSSPISSSQSNSGSSSTSTTTQEDRKEDVRNSITENENKDKETQRIGFPPNVTVNYSVSDCRALVKTLVCGVKTITWGCASCKSAVDPALTHNKSFHPKETLVFIRLVKWAMQALDIYTLNAPGNQQPAGQKGQVPQTVRSKEEKEVLEHFAGVFIMMNPATFREIFSTTIDYVVERIYHNTALQIVANSFLANSTTSPIFATILVEYLLGHMEEMGTSMDRSNLYLKLFKLVFGSVSLFAAENEQMLKPHLHQIVNRSMELAMSAKDPYNYFLLLRALFRSIGGGSHDLLYQEFLPLLPTLLQGLNSLQSGLHKQHMKDLFVELCLTVPVRLSSLLPYLPMLMDPLVSALNGSQTLISQGLRTLELCVDNLQPDFLYEHIQPVRAELMQALWKTLRNPNDTIAQVAFRVLGKFGGGNRKMMIEPQKLEYNEQETPSTCISIQFSDHKSAITLPVEKIIETAFTALKTSNTEPWYRRQCWEAIRCFLIGSMQFDEEKHLVNKLFTHPSFREVEVSTVHGPYYKCQDDQARQVHQMAVTAMFVAAAIKDLRQSVLPTMVSLVRHYTMVAIAQQAGPFNMMGRWSKEQGMDPLVLIDALAVIMGHEEKELCKPGHLALVLIMEAATNILGTKERACQLPLMEYLVEKMCGLCYERAWYAKLGGCIAIKFLFERMALKWVLEHQFPFLRALLFVMMDLTGEVSSGAVDMAKNNLERMLRVCGSPLEGENNTEDMRHIQTKSLHDVTHELVRQVTSPNTTVREQAMQSLHVLAKLGGKGVTEVMQPHKDVLADMIPPKKHPLRQQPANVQIGLMDGNTFCTTLEPRLFTLDLNMPEHKFFYTELHMLVETEDSFLAKLSCYKNIANLVPLRKSALKALAACHYIPQIRDKIFPTLYKALNNSSHPELQETAFECLKKFQSGCQIDMEVVHNAMRPLLGLLCHYRSVNLQVIHHLSYLTQLFPYTFNEKLCEQLTQHVKNWIDMAIINRKQNTSVSKQDNSDLKLCANIIGIFHQIPAASSRFVEVLCKLVLQTERALLIEAGSPFREPLMKFLMRYPAETADLFLSDPHARDQQWARYLEFLVRHKDNAAFRKHLQTSGDKLLTLLLTNPTPVQSQKQPQQQAAITPADKAQLQYLAVRVILLLARLDEKWLASQSKLVMELRNIWISDEFQERHHSAESTDFMHWKEPRMVVSILLMYFKNHTDDIKLLFELLRAFIGRFIPDFQFLRDFLEQTVAQTYSVEWKRLAFFQFVEMFEDISVPQELKARILQYIIIPSLSVSLECGDGEKLIGYPPAPDQDHPDNVVSVFINRVINPDEPFVYSDAVRILLLQLSCLLVEQASAHIHDAVNKRQGQKLRRLMTFAWPCLLSKNCVDPATKYHGHLLLSHIIAKFAIHKRIVLQVFHSLLKAHAMEARSVVRQALEILTPAMPVRMEDGNTMLTHWTRKILVEEGHSVGQLVHILQLVVRHADVYYPVRHHLTHHITQAMHRLGFTPTANLDQRRLAVDLAEVCIKWEEQRVKEDCEGEGSSDLVVQQQQPQPGGIKRSTSTDGPDAKRARVSVGGSSRGSVDVSKPMEKNHADAVVYFLLRLACQVNESTTTPGTLAPGEALSRRCVALLKRALKPDMWPHADPKLAWLDKLFLNLESAQPNLANVCVGLEVLTYLIGTLRREQILAAMRGLTRGLVACMSCSNSRVVRLTHSLLARLMSTFPTEPTSASVASRYEELEDLYSRIAKIVLEGLTSYEKNPSATPTSLFGTLMILKAACQNNTCYIDRLIMPFMKVLQRMARDHLGHPTPDNTAVGSELLILSLDLVKNRVGVMGVEMRKAFIGTILVGLIEKTTDVKVMKAITKMVEEWVKNKSQIAINQGPSLREKSILLVKLMQYVEKRFSEDSELMGQFLELVNHVYRDDTLRNTELTAKLEPAFLAGLRCTQPPIRAKFFQVFHESMRNRLYDRLLYIICSQNWDHMGPHYWIKQCIQLLLVTSQPGTPVQNSSQQVLLPGVTAVINWADAAERANFSVFASIKEEVTDIDPAFESTVEKEVKVPAATIPFEDEIDIELSAVPADGSQSMDSTAKLQANPRANLHQLLSRQAKFMEDVKEVCTPQLLAAVSELCHMDTSLAEWVWLQLFPRIWKILSEKQQQGIASEMIPFLCSGSHVIQKDCHPSALHTFTEALAQCRPPLTIRPAIMKYLGKSHNLWHRMTLTLEQTALEQGVTSTPRAPKKDLHDSYDLEPVTNPQQEILDSLSEMYSLLKEEDLWAGLWQTVAHYPETRLAVTYEQHGFLEQAQATYELCMSKARADIAVRPAPGKLQSEMKLWEERWIRCAKELNQWDLVQEYGSSEASGNPLLVLESAWRVPNWARMKEALAHVEQSYPKELAWKINLYRGYLAICHPEEEHLKLVEKLVEAATVLCIREWKRLPHVVSHIHLPYLQAAQQVMELQEACQIHQGLVHGRTNSLHDMKAIVKTWRNRLPVIADDLSHWSDIFTWRQHHYQFIVSHYTDSGENQSMLGVHASAQAIIHFGKIARKHNLSNVCLESLSRIHTIPSVPVVDCFQKIRQQVKCYHQMAMATNMGKNELQGGLEVIESTNLKFFNKDMTAEFYALKGMFLSQLGRSEEANKALSAAVQLHDTLVKAWALWGDYLEALFTRDPTHANLGVFAITCYLHASRHQNESKSRKYLAKVLWLLSYDDENGSLSEAVDRYCVGVPAIQWLPWIPQLLTCLVRPEGKVIINLLNQVGRMFPQAVYFPIRTLYLTLKIEQRGRIKSDPAAVASQKAQQQQTQGQQASQQQSAGAGQQQQQTTETAGSIKATEPMWRCSRIMHMQKELHPTVLASLEGIVDQMVCFREYWDEVVLRQLRQALAKCYAVAFENSGAVSEANITPHTLSFVKKLVSTFGIGIENINSSVSGGGQYVSAASESLAKRAQATVQDPVFHKMKGQFTTDFDFSLLGAMKLHNLIHKLKKWIKILEARVKLLPKWFLIEEKCRYLSNFSLQTAEVELPGEFLLPKHSHYYIRIARFMPRVDIVQKHGTAARRLHIRGHNGRVYPYLVVNDYSLSDARREERVLQLLRMLNHFFAKQKETSRRLVNLSVSRVVAVSPQMRLVEDNVSSLSLLDIYKLRCYKKQLEPDIPVTRYYDRLAAVQARGSQTSHQVLRDIVKEVQGAMVPRTMLRDWALTTYPNPTHYWTFRKILTVQVALIGLMEYLLHLTKLYPDMMYVHQDSGLINVAYFKFNIDDAKGELDGNRPVPFRLTPNLAELVTSIGVSGPFTASMVATARCLATPSFKVSALLRAVMRDEIISWHKFSSIFRQQRQEAGGGEGAAGTGPLEGEALISRVNKAVTAITARIQSLAASDGADSKVNQLVRAVNCVDNLCRMDPAWHPWL</sequence>
<dbReference type="PROSITE" id="PS50290">
    <property type="entry name" value="PI3_4_KINASE_3"/>
    <property type="match status" value="1"/>
</dbReference>
<dbReference type="PROSITE" id="PS51190">
    <property type="entry name" value="FATC"/>
    <property type="match status" value="1"/>
</dbReference>
<comment type="similarity">
    <text evidence="1">Belongs to the PI3/PI4-kinase family. TRA1 subfamily.</text>
</comment>
<evidence type="ECO:0000256" key="1">
    <source>
        <dbReference type="ARBA" id="ARBA00007234"/>
    </source>
</evidence>
<dbReference type="InterPro" id="IPR011989">
    <property type="entry name" value="ARM-like"/>
</dbReference>
<feature type="domain" description="FATC" evidence="5">
    <location>
        <begin position="3852"/>
        <end position="3884"/>
    </location>
</feature>
<dbReference type="InterPro" id="IPR000403">
    <property type="entry name" value="PI3/4_kinase_cat_dom"/>
</dbReference>
<dbReference type="PROSITE" id="PS51189">
    <property type="entry name" value="FAT"/>
    <property type="match status" value="1"/>
</dbReference>
<dbReference type="CDD" id="cd05163">
    <property type="entry name" value="PIKK_TRRAP"/>
    <property type="match status" value="1"/>
</dbReference>
<dbReference type="InterPro" id="IPR050517">
    <property type="entry name" value="DDR_Repair_Kinase"/>
</dbReference>
<dbReference type="Gene3D" id="1.25.10.10">
    <property type="entry name" value="Leucine-rich Repeat Variant"/>
    <property type="match status" value="1"/>
</dbReference>
<dbReference type="SMART" id="SM00146">
    <property type="entry name" value="PI3Kc"/>
    <property type="match status" value="1"/>
</dbReference>
<name>A0AAE1PDN9_9EUCA</name>
<dbReference type="PANTHER" id="PTHR11139:SF1">
    <property type="entry name" value="TRANSFORMATION_TRANSCRIPTION DOMAIN-ASSOCIATED PROTEIN"/>
    <property type="match status" value="1"/>
</dbReference>
<dbReference type="InterPro" id="IPR046807">
    <property type="entry name" value="Tra1_central"/>
</dbReference>
<comment type="caution">
    <text evidence="6">The sequence shown here is derived from an EMBL/GenBank/DDBJ whole genome shotgun (WGS) entry which is preliminary data.</text>
</comment>
<dbReference type="Pfam" id="PF00454">
    <property type="entry name" value="PI3_PI4_kinase"/>
    <property type="match status" value="1"/>
</dbReference>
<evidence type="ECO:0008006" key="8">
    <source>
        <dbReference type="Google" id="ProtNLM"/>
    </source>
</evidence>
<proteinExistence type="inferred from homology"/>
<dbReference type="PANTHER" id="PTHR11139">
    <property type="entry name" value="ATAXIA TELANGIECTASIA MUTATED ATM -RELATED"/>
    <property type="match status" value="1"/>
</dbReference>
<dbReference type="InterPro" id="IPR003152">
    <property type="entry name" value="FATC_dom"/>
</dbReference>
<dbReference type="Pfam" id="PF02259">
    <property type="entry name" value="FAT"/>
    <property type="match status" value="1"/>
</dbReference>
<reference evidence="6" key="1">
    <citation type="submission" date="2023-11" db="EMBL/GenBank/DDBJ databases">
        <title>Genome assemblies of two species of porcelain crab, Petrolisthes cinctipes and Petrolisthes manimaculis (Anomura: Porcellanidae).</title>
        <authorList>
            <person name="Angst P."/>
        </authorList>
    </citation>
    <scope>NUCLEOTIDE SEQUENCE</scope>
    <source>
        <strain evidence="6">PB745_02</strain>
        <tissue evidence="6">Gill</tissue>
    </source>
</reference>
<feature type="region of interest" description="Disordered" evidence="2">
    <location>
        <begin position="2021"/>
        <end position="2068"/>
    </location>
</feature>
<dbReference type="Proteomes" id="UP001292094">
    <property type="component" value="Unassembled WGS sequence"/>
</dbReference>
<dbReference type="InterPro" id="IPR046805">
    <property type="entry name" value="Tra1_ring"/>
</dbReference>
<feature type="region of interest" description="Disordered" evidence="2">
    <location>
        <begin position="3269"/>
        <end position="3308"/>
    </location>
</feature>
<feature type="compositionally biased region" description="Low complexity" evidence="2">
    <location>
        <begin position="499"/>
        <end position="520"/>
    </location>
</feature>
<dbReference type="GO" id="GO:0000124">
    <property type="term" value="C:SAGA complex"/>
    <property type="evidence" value="ECO:0007669"/>
    <property type="project" value="TreeGrafter"/>
</dbReference>
<accession>A0AAE1PDN9</accession>
<feature type="compositionally biased region" description="Basic and acidic residues" evidence="2">
    <location>
        <begin position="521"/>
        <end position="543"/>
    </location>
</feature>
<dbReference type="EMBL" id="JAWZYT010002115">
    <property type="protein sequence ID" value="KAK4306534.1"/>
    <property type="molecule type" value="Genomic_DNA"/>
</dbReference>
<feature type="domain" description="PI3K/PI4K catalytic" evidence="3">
    <location>
        <begin position="3520"/>
        <end position="3841"/>
    </location>
</feature>
<dbReference type="GO" id="GO:0006281">
    <property type="term" value="P:DNA repair"/>
    <property type="evidence" value="ECO:0007669"/>
    <property type="project" value="TreeGrafter"/>
</dbReference>
<dbReference type="Pfam" id="PF20175">
    <property type="entry name" value="Tra1_central"/>
    <property type="match status" value="1"/>
</dbReference>
<protein>
    <recommendedName>
        <fullName evidence="8">Transformation/transcription domain-associated protein</fullName>
    </recommendedName>
</protein>
<dbReference type="InterPro" id="IPR016024">
    <property type="entry name" value="ARM-type_fold"/>
</dbReference>
<feature type="compositionally biased region" description="Low complexity" evidence="2">
    <location>
        <begin position="2055"/>
        <end position="2068"/>
    </location>
</feature>
<feature type="domain" description="FAT" evidence="4">
    <location>
        <begin position="2686"/>
        <end position="3255"/>
    </location>
</feature>
<evidence type="ECO:0000259" key="3">
    <source>
        <dbReference type="PROSITE" id="PS50290"/>
    </source>
</evidence>
<evidence type="ECO:0000313" key="7">
    <source>
        <dbReference type="Proteomes" id="UP001292094"/>
    </source>
</evidence>